<comment type="subcellular location">
    <subcellularLocation>
        <location evidence="2">Chromosome</location>
    </subcellularLocation>
    <subcellularLocation>
        <location evidence="1">Nucleus</location>
    </subcellularLocation>
</comment>
<evidence type="ECO:0000256" key="7">
    <source>
        <dbReference type="ARBA" id="ARBA00023242"/>
    </source>
</evidence>
<dbReference type="RefSeq" id="XP_024503907.1">
    <property type="nucleotide sequence ID" value="XM_024650095.1"/>
</dbReference>
<feature type="compositionally biased region" description="Basic and acidic residues" evidence="8">
    <location>
        <begin position="1118"/>
        <end position="1144"/>
    </location>
</feature>
<dbReference type="EMBL" id="LN609528">
    <property type="protein sequence ID" value="CEF64706.1"/>
    <property type="molecule type" value="Genomic_DNA"/>
</dbReference>
<feature type="compositionally biased region" description="Polar residues" evidence="8">
    <location>
        <begin position="1499"/>
        <end position="1509"/>
    </location>
</feature>
<feature type="compositionally biased region" description="Basic and acidic residues" evidence="8">
    <location>
        <begin position="1195"/>
        <end position="1246"/>
    </location>
</feature>
<feature type="region of interest" description="Disordered" evidence="8">
    <location>
        <begin position="288"/>
        <end position="429"/>
    </location>
</feature>
<dbReference type="WBParaSite" id="SRAE_1000295900.1">
    <property type="protein sequence ID" value="SRAE_1000295900.1"/>
    <property type="gene ID" value="WBGene00259576"/>
</dbReference>
<sequence length="1509" mass="174421">MDDDPNTADISLVSLPPPRNIGIRPKVFINNITARLVPLQNNGTQKRKLIKLKAVAGNLQKPSHKLPIIKFLTGDKCLNIDSQKINSKHNGSLLNDVTPPGKLYAISQPSSTINSSCSPIKLVNDSDDRLPEKKDKITRQNGTTIVVHSKKKIDTTANIIENAGSEIATSEQSKSLHLTRVITTIPNLSLIQRTNYNKIPKIKIITNSVVNSAMEDNTNKIDIIHKTDYISTDSCKLNEDNVNNELNDIPNISNENGIKQGSGNANESTVENDYEFALRLQRELDAEEKRKRLRRKSEPKPDSKIDTSITKTKSTKKESQSIKKEKKKDESNGEEINNIKKRGRKTKKDTFINKDRSDDEAKNKMSPHTENNISLKEGPKKRGRKSKKGVDNLLSNEKKVDESNIEKSSDSPASESSTEKESNVDLSLEKYPRPRTMGFEKIIKNVYRCEPDIDYRLADEVCDCRPSDPNNIQANSGCGENCISRCMNLECHGCAFGRKGCSNRRMQRRQNAPVEAFWAGIKGWGLRAKADISKGDFIMEYCGEVLNGKQENRRARRYAKDNQKHHYFMHLTSLTTIDAYYKGNISRCMNHSCDPNAQTEKWRVKGITRVGFFATKNIKKGEEICFNYHFFNYGKEPQKCYCGSAKCKGTIGEAIPNDPGVVDDDYESSSCTDTDSPSENDSEEEDEGVEVTPTDSPPDENKNVEAEEVSISVVSSKKNLKSPIKKSKIVEVVKESSSSKDDGITITKDVPKKSLEKIINKAVEDEDMSDSTLSSDDEVDESPLVVNKKEETPVEIVSLTKEELKEIEHFKEKVGVFAEIVNKEADNKCISPSTITKCCDMLNDCFSVQQSIVVTPLIKRITEIKTKETQLLENGVLKILTDHLSMNKFVDGKGYSMFNMDMLNYIEMLLDSIINILLYEKMGKYAKFIAESQLEVVLLEVYGKLVQMAKDSTFNHNSETVKLVGEIKEKVAYAKNKAKGYINEDPDAVKSTAIIEDKINRQQRKEARDNYRYSHRKQRYHDSYYRRRGYCERRRKYESRRYYNSRRNSYDRKRSPDYGCYKNKRRRENSEDNYYNDSKRIKTDYRDNSYRGESYRKRSYSNNRSPSRSYGRSRYRSKSTERKYSSDVRKYNEYRRSRSRSSDRLRHRNSRKYFESPLHDKKDYRRDYRRKLSNSPRNSISRCGDSRSHYRSRSPRRDSLSIKHKKDIDKRRDDRRCDDKKNEINKKEYSFSSKSDKNKYNERKRSPSEIMSYDCVKKNKLEVEEKKNSNDKVREERISDVKSKDRRVHEDKDKKNSDDKSMNKKPSNDKDNNRRISDDKYKDNRASDDRYKDTKAYNDKFKDRKKSSDDKKISQDKVDNTKNMDEKYRDRKIPADEFKDRKMHDADFGKISGSKYKEKKSFDDRNSDRKDSEKKTKDKKTSLDRVKEKPRESSPYIPTLKKRIDEIMGFSKDQGEHSMNKDKKEEGNTEKKNLSLSDLHHQISLARSKIKAIHDGKPTRNSINTFKKV</sequence>
<dbReference type="PANTHER" id="PTHR46711">
    <property type="entry name" value="HISTONE-LYSINE N-METHYLTRANSFERASE SETD2"/>
    <property type="match status" value="1"/>
</dbReference>
<dbReference type="GO" id="GO:0046975">
    <property type="term" value="F:histone H3K36 methyltransferase activity"/>
    <property type="evidence" value="ECO:0007669"/>
    <property type="project" value="InterPro"/>
</dbReference>
<dbReference type="PROSITE" id="PS51215">
    <property type="entry name" value="AWS"/>
    <property type="match status" value="1"/>
</dbReference>
<dbReference type="Pfam" id="PF00856">
    <property type="entry name" value="SET"/>
    <property type="match status" value="1"/>
</dbReference>
<dbReference type="InterPro" id="IPR042294">
    <property type="entry name" value="SETD2_animal"/>
</dbReference>
<feature type="region of interest" description="Disordered" evidence="8">
    <location>
        <begin position="1265"/>
        <end position="1509"/>
    </location>
</feature>
<feature type="compositionally biased region" description="Low complexity" evidence="8">
    <location>
        <begin position="1100"/>
        <end position="1110"/>
    </location>
</feature>
<dbReference type="STRING" id="34506.A0A090L4L4"/>
<dbReference type="SMART" id="SM00317">
    <property type="entry name" value="SET"/>
    <property type="match status" value="1"/>
</dbReference>
<evidence type="ECO:0000256" key="3">
    <source>
        <dbReference type="ARBA" id="ARBA00022454"/>
    </source>
</evidence>
<feature type="domain" description="Post-SET" evidence="10">
    <location>
        <begin position="636"/>
        <end position="652"/>
    </location>
</feature>
<gene>
    <name evidence="12 14 15" type="ORF">SRAE_1000295900</name>
</gene>
<protein>
    <submittedName>
        <fullName evidence="12 14">Histone-lysine N-methyltransferase SETD2</fullName>
    </submittedName>
</protein>
<keyword evidence="5 12" id="KW-0808">Transferase</keyword>
<keyword evidence="4 12" id="KW-0489">Methyltransferase</keyword>
<evidence type="ECO:0000256" key="2">
    <source>
        <dbReference type="ARBA" id="ARBA00004286"/>
    </source>
</evidence>
<dbReference type="GO" id="GO:0005694">
    <property type="term" value="C:chromosome"/>
    <property type="evidence" value="ECO:0007669"/>
    <property type="project" value="UniProtKB-SubCell"/>
</dbReference>
<proteinExistence type="predicted"/>
<dbReference type="PANTHER" id="PTHR46711:SF1">
    <property type="entry name" value="HISTONE-LYSINE N-METHYLTRANSFERASE SETD2"/>
    <property type="match status" value="1"/>
</dbReference>
<feature type="compositionally biased region" description="Basic and acidic residues" evidence="8">
    <location>
        <begin position="417"/>
        <end position="429"/>
    </location>
</feature>
<evidence type="ECO:0000313" key="15">
    <source>
        <dbReference type="WormBase" id="SRAE_1000295900"/>
    </source>
</evidence>
<evidence type="ECO:0000256" key="6">
    <source>
        <dbReference type="ARBA" id="ARBA00022691"/>
    </source>
</evidence>
<evidence type="ECO:0000256" key="1">
    <source>
        <dbReference type="ARBA" id="ARBA00004123"/>
    </source>
</evidence>
<feature type="domain" description="SET" evidence="9">
    <location>
        <begin position="512"/>
        <end position="629"/>
    </location>
</feature>
<dbReference type="GeneID" id="36377071"/>
<feature type="compositionally biased region" description="Basic and acidic residues" evidence="8">
    <location>
        <begin position="1077"/>
        <end position="1096"/>
    </location>
</feature>
<feature type="compositionally biased region" description="Polar residues" evidence="8">
    <location>
        <begin position="250"/>
        <end position="269"/>
    </location>
</feature>
<evidence type="ECO:0000313" key="14">
    <source>
        <dbReference type="WBParaSite" id="SRAE_1000295900.1"/>
    </source>
</evidence>
<feature type="compositionally biased region" description="Basic and acidic residues" evidence="8">
    <location>
        <begin position="1453"/>
        <end position="1481"/>
    </location>
</feature>
<reference evidence="14" key="2">
    <citation type="submission" date="2020-12" db="UniProtKB">
        <authorList>
            <consortium name="WormBaseParasite"/>
        </authorList>
    </citation>
    <scope>IDENTIFICATION</scope>
</reference>
<accession>A0A090L4L4</accession>
<dbReference type="InterPro" id="IPR001214">
    <property type="entry name" value="SET_dom"/>
</dbReference>
<keyword evidence="13" id="KW-1185">Reference proteome</keyword>
<name>A0A090L4L4_STRRB</name>
<evidence type="ECO:0000259" key="10">
    <source>
        <dbReference type="PROSITE" id="PS50868"/>
    </source>
</evidence>
<dbReference type="CTD" id="36377071"/>
<dbReference type="SUPFAM" id="SSF82199">
    <property type="entry name" value="SET domain"/>
    <property type="match status" value="1"/>
</dbReference>
<evidence type="ECO:0000256" key="4">
    <source>
        <dbReference type="ARBA" id="ARBA00022603"/>
    </source>
</evidence>
<keyword evidence="3" id="KW-0158">Chromosome</keyword>
<evidence type="ECO:0000259" key="11">
    <source>
        <dbReference type="PROSITE" id="PS51215"/>
    </source>
</evidence>
<dbReference type="SMART" id="SM00508">
    <property type="entry name" value="PostSET"/>
    <property type="match status" value="1"/>
</dbReference>
<organism evidence="12">
    <name type="scientific">Strongyloides ratti</name>
    <name type="common">Parasitic roundworm</name>
    <dbReference type="NCBI Taxonomy" id="34506"/>
    <lineage>
        <taxon>Eukaryota</taxon>
        <taxon>Metazoa</taxon>
        <taxon>Ecdysozoa</taxon>
        <taxon>Nematoda</taxon>
        <taxon>Chromadorea</taxon>
        <taxon>Rhabditida</taxon>
        <taxon>Tylenchina</taxon>
        <taxon>Panagrolaimomorpha</taxon>
        <taxon>Strongyloidoidea</taxon>
        <taxon>Strongyloididae</taxon>
        <taxon>Strongyloides</taxon>
    </lineage>
</organism>
<feature type="compositionally biased region" description="Basic and acidic residues" evidence="8">
    <location>
        <begin position="348"/>
        <end position="363"/>
    </location>
</feature>
<dbReference type="InterPro" id="IPR006560">
    <property type="entry name" value="AWS_dom"/>
</dbReference>
<feature type="domain" description="AWS" evidence="11">
    <location>
        <begin position="457"/>
        <end position="510"/>
    </location>
</feature>
<dbReference type="GO" id="GO:0032259">
    <property type="term" value="P:methylation"/>
    <property type="evidence" value="ECO:0007669"/>
    <property type="project" value="UniProtKB-KW"/>
</dbReference>
<feature type="region of interest" description="Disordered" evidence="8">
    <location>
        <begin position="658"/>
        <end position="709"/>
    </location>
</feature>
<dbReference type="GO" id="GO:0005634">
    <property type="term" value="C:nucleus"/>
    <property type="evidence" value="ECO:0007669"/>
    <property type="project" value="UniProtKB-SubCell"/>
</dbReference>
<evidence type="ECO:0000256" key="5">
    <source>
        <dbReference type="ARBA" id="ARBA00022679"/>
    </source>
</evidence>
<dbReference type="Proteomes" id="UP000035682">
    <property type="component" value="Unplaced"/>
</dbReference>
<feature type="compositionally biased region" description="Basic and acidic residues" evidence="8">
    <location>
        <begin position="288"/>
        <end position="305"/>
    </location>
</feature>
<feature type="compositionally biased region" description="Basic and acidic residues" evidence="8">
    <location>
        <begin position="315"/>
        <end position="331"/>
    </location>
</feature>
<reference evidence="12 13" key="1">
    <citation type="submission" date="2014-09" db="EMBL/GenBank/DDBJ databases">
        <authorList>
            <person name="Martin A.A."/>
        </authorList>
    </citation>
    <scope>NUCLEOTIDE SEQUENCE</scope>
    <source>
        <strain evidence="13">ED321</strain>
        <strain evidence="12">ED321 Heterogonic</strain>
    </source>
</reference>
<evidence type="ECO:0000313" key="13">
    <source>
        <dbReference type="Proteomes" id="UP000035682"/>
    </source>
</evidence>
<dbReference type="OrthoDB" id="5838894at2759"/>
<keyword evidence="7" id="KW-0539">Nucleus</keyword>
<dbReference type="OMA" id="LTECACE"/>
<dbReference type="PROSITE" id="PS50280">
    <property type="entry name" value="SET"/>
    <property type="match status" value="1"/>
</dbReference>
<feature type="compositionally biased region" description="Basic and acidic residues" evidence="8">
    <location>
        <begin position="396"/>
        <end position="409"/>
    </location>
</feature>
<dbReference type="WormBase" id="SRAE_1000295900">
    <property type="protein sequence ID" value="SRP00987"/>
    <property type="gene ID" value="WBGene00259576"/>
</dbReference>
<keyword evidence="6" id="KW-0949">S-adenosyl-L-methionine</keyword>
<feature type="compositionally biased region" description="Acidic residues" evidence="8">
    <location>
        <begin position="676"/>
        <end position="689"/>
    </location>
</feature>
<evidence type="ECO:0000256" key="8">
    <source>
        <dbReference type="SAM" id="MobiDB-lite"/>
    </source>
</evidence>
<feature type="compositionally biased region" description="Basic and acidic residues" evidence="8">
    <location>
        <begin position="1152"/>
        <end position="1166"/>
    </location>
</feature>
<feature type="compositionally biased region" description="Basic and acidic residues" evidence="8">
    <location>
        <begin position="1265"/>
        <end position="1388"/>
    </location>
</feature>
<dbReference type="InterPro" id="IPR046341">
    <property type="entry name" value="SET_dom_sf"/>
</dbReference>
<evidence type="ECO:0000259" key="9">
    <source>
        <dbReference type="PROSITE" id="PS50280"/>
    </source>
</evidence>
<dbReference type="PROSITE" id="PS50868">
    <property type="entry name" value="POST_SET"/>
    <property type="match status" value="1"/>
</dbReference>
<feature type="compositionally biased region" description="Basic and acidic residues" evidence="8">
    <location>
        <begin position="1395"/>
        <end position="1432"/>
    </location>
</feature>
<feature type="region of interest" description="Disordered" evidence="8">
    <location>
        <begin position="248"/>
        <end position="269"/>
    </location>
</feature>
<evidence type="ECO:0000313" key="12">
    <source>
        <dbReference type="EMBL" id="CEF64706.1"/>
    </source>
</evidence>
<feature type="region of interest" description="Disordered" evidence="8">
    <location>
        <begin position="1042"/>
        <end position="1246"/>
    </location>
</feature>
<dbReference type="InterPro" id="IPR003616">
    <property type="entry name" value="Post-SET_dom"/>
</dbReference>
<dbReference type="Gene3D" id="2.170.270.10">
    <property type="entry name" value="SET domain"/>
    <property type="match status" value="1"/>
</dbReference>